<reference evidence="12" key="2">
    <citation type="submission" date="2020-09" db="EMBL/GenBank/DDBJ databases">
        <authorList>
            <person name="Sun Q."/>
            <person name="Kim S."/>
        </authorList>
    </citation>
    <scope>NUCLEOTIDE SEQUENCE</scope>
    <source>
        <strain evidence="12">KCTC 23077</strain>
    </source>
</reference>
<proteinExistence type="inferred from homology"/>
<feature type="domain" description="Methylated-DNA-[protein]-cysteine S-methyltransferase DNA binding" evidence="10">
    <location>
        <begin position="109"/>
        <end position="189"/>
    </location>
</feature>
<keyword evidence="2 8" id="KW-0963">Cytoplasm</keyword>
<feature type="region of interest" description="Disordered" evidence="9">
    <location>
        <begin position="1"/>
        <end position="36"/>
    </location>
</feature>
<evidence type="ECO:0000256" key="4">
    <source>
        <dbReference type="ARBA" id="ARBA00022679"/>
    </source>
</evidence>
<dbReference type="CDD" id="cd06445">
    <property type="entry name" value="ATase"/>
    <property type="match status" value="1"/>
</dbReference>
<comment type="function">
    <text evidence="8">Involved in the cellular defense against the biological effects of O6-methylguanine (O6-MeG) and O4-methylthymine (O4-MeT) in DNA. Repairs the methylated nucleobase in DNA by stoichiometrically transferring the methyl group to a cysteine residue in the enzyme. This is a suicide reaction: the enzyme is irreversibly inactivated.</text>
</comment>
<keyword evidence="5 8" id="KW-0227">DNA damage</keyword>
<dbReference type="EMBL" id="BMYD01000001">
    <property type="protein sequence ID" value="GHA68383.1"/>
    <property type="molecule type" value="Genomic_DNA"/>
</dbReference>
<gene>
    <name evidence="12" type="primary">ogt</name>
    <name evidence="12" type="ORF">GCM10007067_00270</name>
</gene>
<accession>A0A918SRL0</accession>
<dbReference type="Gene3D" id="1.10.10.10">
    <property type="entry name" value="Winged helix-like DNA-binding domain superfamily/Winged helix DNA-binding domain"/>
    <property type="match status" value="1"/>
</dbReference>
<dbReference type="GO" id="GO:0032259">
    <property type="term" value="P:methylation"/>
    <property type="evidence" value="ECO:0007669"/>
    <property type="project" value="UniProtKB-KW"/>
</dbReference>
<evidence type="ECO:0000256" key="8">
    <source>
        <dbReference type="HAMAP-Rule" id="MF_00772"/>
    </source>
</evidence>
<keyword evidence="3 8" id="KW-0489">Methyltransferase</keyword>
<comment type="subcellular location">
    <subcellularLocation>
        <location evidence="8">Cytoplasm</location>
    </subcellularLocation>
</comment>
<dbReference type="Proteomes" id="UP000646426">
    <property type="component" value="Unassembled WGS sequence"/>
</dbReference>
<comment type="similarity">
    <text evidence="8">Belongs to the MGMT family.</text>
</comment>
<evidence type="ECO:0000313" key="13">
    <source>
        <dbReference type="Proteomes" id="UP000646426"/>
    </source>
</evidence>
<dbReference type="InterPro" id="IPR036631">
    <property type="entry name" value="MGMT_N_sf"/>
</dbReference>
<comment type="miscellaneous">
    <text evidence="8">This enzyme catalyzes only one turnover and therefore is not strictly catalytic. According to one definition, an enzyme is a biocatalyst that acts repeatedly and over many reaction cycles.</text>
</comment>
<dbReference type="InterPro" id="IPR023546">
    <property type="entry name" value="MGMT"/>
</dbReference>
<dbReference type="InterPro" id="IPR008332">
    <property type="entry name" value="MethylG_MeTrfase_N"/>
</dbReference>
<organism evidence="12 13">
    <name type="scientific">Cognatilysobacter bugurensis</name>
    <dbReference type="NCBI Taxonomy" id="543356"/>
    <lineage>
        <taxon>Bacteria</taxon>
        <taxon>Pseudomonadati</taxon>
        <taxon>Pseudomonadota</taxon>
        <taxon>Gammaproteobacteria</taxon>
        <taxon>Lysobacterales</taxon>
        <taxon>Lysobacteraceae</taxon>
        <taxon>Cognatilysobacter</taxon>
    </lineage>
</organism>
<dbReference type="Gene3D" id="3.30.160.70">
    <property type="entry name" value="Methylated DNA-protein cysteine methyltransferase domain"/>
    <property type="match status" value="1"/>
</dbReference>
<dbReference type="SUPFAM" id="SSF46767">
    <property type="entry name" value="Methylated DNA-protein cysteine methyltransferase, C-terminal domain"/>
    <property type="match status" value="1"/>
</dbReference>
<evidence type="ECO:0000259" key="10">
    <source>
        <dbReference type="Pfam" id="PF01035"/>
    </source>
</evidence>
<dbReference type="GO" id="GO:0006307">
    <property type="term" value="P:DNA alkylation repair"/>
    <property type="evidence" value="ECO:0007669"/>
    <property type="project" value="UniProtKB-UniRule"/>
</dbReference>
<feature type="compositionally biased region" description="Polar residues" evidence="9">
    <location>
        <begin position="23"/>
        <end position="36"/>
    </location>
</feature>
<evidence type="ECO:0000256" key="2">
    <source>
        <dbReference type="ARBA" id="ARBA00022490"/>
    </source>
</evidence>
<evidence type="ECO:0000259" key="11">
    <source>
        <dbReference type="Pfam" id="PF02870"/>
    </source>
</evidence>
<dbReference type="Pfam" id="PF01035">
    <property type="entry name" value="DNA_binding_1"/>
    <property type="match status" value="1"/>
</dbReference>
<dbReference type="GO" id="GO:0005737">
    <property type="term" value="C:cytoplasm"/>
    <property type="evidence" value="ECO:0007669"/>
    <property type="project" value="UniProtKB-SubCell"/>
</dbReference>
<dbReference type="PROSITE" id="PS00374">
    <property type="entry name" value="MGMT"/>
    <property type="match status" value="1"/>
</dbReference>
<reference evidence="12" key="1">
    <citation type="journal article" date="2014" name="Int. J. Syst. Evol. Microbiol.">
        <title>Complete genome sequence of Corynebacterium casei LMG S-19264T (=DSM 44701T), isolated from a smear-ripened cheese.</title>
        <authorList>
            <consortium name="US DOE Joint Genome Institute (JGI-PGF)"/>
            <person name="Walter F."/>
            <person name="Albersmeier A."/>
            <person name="Kalinowski J."/>
            <person name="Ruckert C."/>
        </authorList>
    </citation>
    <scope>NUCLEOTIDE SEQUENCE</scope>
    <source>
        <strain evidence="12">KCTC 23077</strain>
    </source>
</reference>
<dbReference type="InterPro" id="IPR036217">
    <property type="entry name" value="MethylDNA_cys_MeTrfase_DNAb"/>
</dbReference>
<evidence type="ECO:0000256" key="9">
    <source>
        <dbReference type="SAM" id="MobiDB-lite"/>
    </source>
</evidence>
<evidence type="ECO:0000256" key="1">
    <source>
        <dbReference type="ARBA" id="ARBA00001286"/>
    </source>
</evidence>
<dbReference type="PANTHER" id="PTHR10815:SF5">
    <property type="entry name" value="METHYLATED-DNA--PROTEIN-CYSTEINE METHYLTRANSFERASE"/>
    <property type="match status" value="1"/>
</dbReference>
<dbReference type="InterPro" id="IPR036388">
    <property type="entry name" value="WH-like_DNA-bd_sf"/>
</dbReference>
<dbReference type="InterPro" id="IPR001497">
    <property type="entry name" value="MethylDNA_cys_MeTrfase_AS"/>
</dbReference>
<comment type="catalytic activity">
    <reaction evidence="1 8">
        <text>a 4-O-methyl-thymidine in DNA + L-cysteinyl-[protein] = a thymidine in DNA + S-methyl-L-cysteinyl-[protein]</text>
        <dbReference type="Rhea" id="RHEA:53428"/>
        <dbReference type="Rhea" id="RHEA-COMP:10131"/>
        <dbReference type="Rhea" id="RHEA-COMP:10132"/>
        <dbReference type="Rhea" id="RHEA-COMP:13555"/>
        <dbReference type="Rhea" id="RHEA-COMP:13556"/>
        <dbReference type="ChEBI" id="CHEBI:29950"/>
        <dbReference type="ChEBI" id="CHEBI:82612"/>
        <dbReference type="ChEBI" id="CHEBI:137386"/>
        <dbReference type="ChEBI" id="CHEBI:137387"/>
        <dbReference type="EC" id="2.1.1.63"/>
    </reaction>
</comment>
<evidence type="ECO:0000256" key="6">
    <source>
        <dbReference type="ARBA" id="ARBA00023204"/>
    </source>
</evidence>
<sequence length="197" mass="21115">MRVDSTATAQTARAPIAPRGRAKSSSGPASSATTWSSTFDTPVGPLLIGACDDGICLIEFHESKHRVARGPEWRDGEHPLLDRLRTQLHEYFAGTRRVFDLPLAPRGTPFQREVWHALASIPYGQTVSYAQLASRVGRPAATRAVGAANGRNPLPIVLPCHRVIGANGRLTGFGGGLPTKHYLLQLEGAPCTDALFA</sequence>
<dbReference type="FunFam" id="1.10.10.10:FF:000337">
    <property type="entry name" value="Methylated-DNA--protein-cysteine methyltransferase"/>
    <property type="match status" value="1"/>
</dbReference>
<comment type="caution">
    <text evidence="12">The sequence shown here is derived from an EMBL/GenBank/DDBJ whole genome shotgun (WGS) entry which is preliminary data.</text>
</comment>
<keyword evidence="4 8" id="KW-0808">Transferase</keyword>
<keyword evidence="6 8" id="KW-0234">DNA repair</keyword>
<feature type="compositionally biased region" description="Polar residues" evidence="9">
    <location>
        <begin position="1"/>
        <end position="11"/>
    </location>
</feature>
<dbReference type="SUPFAM" id="SSF53155">
    <property type="entry name" value="Methylated DNA-protein cysteine methyltransferase domain"/>
    <property type="match status" value="1"/>
</dbReference>
<name>A0A918SRL0_9GAMM</name>
<dbReference type="EC" id="2.1.1.63" evidence="8"/>
<dbReference type="PANTHER" id="PTHR10815">
    <property type="entry name" value="METHYLATED-DNA--PROTEIN-CYSTEINE METHYLTRANSFERASE"/>
    <property type="match status" value="1"/>
</dbReference>
<evidence type="ECO:0000313" key="12">
    <source>
        <dbReference type="EMBL" id="GHA68383.1"/>
    </source>
</evidence>
<evidence type="ECO:0000256" key="3">
    <source>
        <dbReference type="ARBA" id="ARBA00022603"/>
    </source>
</evidence>
<dbReference type="RefSeq" id="WP_189452153.1">
    <property type="nucleotide sequence ID" value="NZ_BMYD01000001.1"/>
</dbReference>
<protein>
    <recommendedName>
        <fullName evidence="8">Methylated-DNA--protein-cysteine methyltransferase</fullName>
        <ecNumber evidence="8">2.1.1.63</ecNumber>
    </recommendedName>
    <alternativeName>
        <fullName evidence="8">6-O-methylguanine-DNA methyltransferase</fullName>
        <shortName evidence="8">MGMT</shortName>
    </alternativeName>
    <alternativeName>
        <fullName evidence="8">O-6-methylguanine-DNA-alkyltransferase</fullName>
    </alternativeName>
</protein>
<evidence type="ECO:0000256" key="7">
    <source>
        <dbReference type="ARBA" id="ARBA00049348"/>
    </source>
</evidence>
<feature type="active site" description="Nucleophile; methyl group acceptor" evidence="8">
    <location>
        <position position="160"/>
    </location>
</feature>
<dbReference type="AlphaFoldDB" id="A0A918SRL0"/>
<dbReference type="HAMAP" id="MF_00772">
    <property type="entry name" value="OGT"/>
    <property type="match status" value="1"/>
</dbReference>
<feature type="domain" description="Methylguanine DNA methyltransferase ribonuclease-like" evidence="11">
    <location>
        <begin position="37"/>
        <end position="105"/>
    </location>
</feature>
<dbReference type="InterPro" id="IPR014048">
    <property type="entry name" value="MethylDNA_cys_MeTrfase_DNA-bd"/>
</dbReference>
<keyword evidence="13" id="KW-1185">Reference proteome</keyword>
<dbReference type="GO" id="GO:0003908">
    <property type="term" value="F:methylated-DNA-[protein]-cysteine S-methyltransferase activity"/>
    <property type="evidence" value="ECO:0007669"/>
    <property type="project" value="UniProtKB-UniRule"/>
</dbReference>
<evidence type="ECO:0000256" key="5">
    <source>
        <dbReference type="ARBA" id="ARBA00022763"/>
    </source>
</evidence>
<comment type="catalytic activity">
    <reaction evidence="7 8">
        <text>a 6-O-methyl-2'-deoxyguanosine in DNA + L-cysteinyl-[protein] = S-methyl-L-cysteinyl-[protein] + a 2'-deoxyguanosine in DNA</text>
        <dbReference type="Rhea" id="RHEA:24000"/>
        <dbReference type="Rhea" id="RHEA-COMP:10131"/>
        <dbReference type="Rhea" id="RHEA-COMP:10132"/>
        <dbReference type="Rhea" id="RHEA-COMP:11367"/>
        <dbReference type="Rhea" id="RHEA-COMP:11368"/>
        <dbReference type="ChEBI" id="CHEBI:29950"/>
        <dbReference type="ChEBI" id="CHEBI:82612"/>
        <dbReference type="ChEBI" id="CHEBI:85445"/>
        <dbReference type="ChEBI" id="CHEBI:85448"/>
        <dbReference type="EC" id="2.1.1.63"/>
    </reaction>
</comment>
<dbReference type="NCBIfam" id="TIGR00589">
    <property type="entry name" value="ogt"/>
    <property type="match status" value="1"/>
</dbReference>
<dbReference type="Pfam" id="PF02870">
    <property type="entry name" value="Methyltransf_1N"/>
    <property type="match status" value="1"/>
</dbReference>